<dbReference type="EMBL" id="CP015840">
    <property type="protein sequence ID" value="ANG65871.1"/>
    <property type="molecule type" value="Genomic_DNA"/>
</dbReference>
<feature type="transmembrane region" description="Helical" evidence="1">
    <location>
        <begin position="40"/>
        <end position="66"/>
    </location>
</feature>
<accession>A0A173DY86</accession>
<gene>
    <name evidence="2" type="ORF">M787_000825</name>
</gene>
<evidence type="ECO:0008006" key="4">
    <source>
        <dbReference type="Google" id="ProtNLM"/>
    </source>
</evidence>
<organism evidence="2 3">
    <name type="scientific">Chlamydia gallinacea 08-1274/3</name>
    <dbReference type="NCBI Taxonomy" id="1143323"/>
    <lineage>
        <taxon>Bacteria</taxon>
        <taxon>Pseudomonadati</taxon>
        <taxon>Chlamydiota</taxon>
        <taxon>Chlamydiia</taxon>
        <taxon>Chlamydiales</taxon>
        <taxon>Chlamydiaceae</taxon>
        <taxon>Chlamydia/Chlamydophila group</taxon>
        <taxon>Chlamydia</taxon>
    </lineage>
</organism>
<protein>
    <recommendedName>
        <fullName evidence="4">Transmembrane protein</fullName>
    </recommendedName>
</protein>
<dbReference type="Proteomes" id="UP000019147">
    <property type="component" value="Chromosome"/>
</dbReference>
<keyword evidence="1" id="KW-0812">Transmembrane</keyword>
<dbReference type="AlphaFoldDB" id="A0A173DY86"/>
<keyword evidence="1" id="KW-1133">Transmembrane helix</keyword>
<name>A0A173DY86_9CHLA</name>
<dbReference type="KEGG" id="cgz:M787_000825"/>
<evidence type="ECO:0000313" key="3">
    <source>
        <dbReference type="Proteomes" id="UP000019147"/>
    </source>
</evidence>
<evidence type="ECO:0000313" key="2">
    <source>
        <dbReference type="EMBL" id="ANG65871.1"/>
    </source>
</evidence>
<sequence length="67" mass="7151">MFRFFVFDFSLELKMLLTNCLSCGVKGSPSGVEELRPLRVASILSVVLGILALVGGGGVSCLLFVWG</sequence>
<proteinExistence type="predicted"/>
<reference evidence="2 3" key="1">
    <citation type="journal article" date="2014" name="Syst. Appl. Microbiol.">
        <title>Evidence for the existence of two new members of the family Chlamydiaceae and proposal of Chlamydia avium sp. nov. and Chlamydia gallinacea sp. nov.</title>
        <authorList>
            <person name="Sachse K."/>
            <person name="Laroucau K."/>
            <person name="Riege K."/>
            <person name="Wehner S."/>
            <person name="Dilcher M."/>
            <person name="Creasy H.H."/>
            <person name="Weidmann M."/>
            <person name="Myers G."/>
            <person name="Vorimore F."/>
            <person name="Vicari N."/>
            <person name="Magnino S."/>
            <person name="Liebler-Tenorio E."/>
            <person name="Ruettger A."/>
            <person name="Bavoil P.M."/>
            <person name="Hufert F.T."/>
            <person name="Rossello-Mora R."/>
            <person name="Marz M."/>
        </authorList>
    </citation>
    <scope>NUCLEOTIDE SEQUENCE [LARGE SCALE GENOMIC DNA]</scope>
    <source>
        <strain evidence="2 3">08-1274/3</strain>
    </source>
</reference>
<evidence type="ECO:0000256" key="1">
    <source>
        <dbReference type="SAM" id="Phobius"/>
    </source>
</evidence>
<keyword evidence="1" id="KW-0472">Membrane</keyword>
<dbReference type="STRING" id="1143323.M787_000825"/>